<dbReference type="InterPro" id="IPR013604">
    <property type="entry name" value="7TM_chemorcpt"/>
</dbReference>
<evidence type="ECO:0000256" key="6">
    <source>
        <dbReference type="SAM" id="Phobius"/>
    </source>
</evidence>
<feature type="transmembrane region" description="Helical" evidence="6">
    <location>
        <begin position="12"/>
        <end position="31"/>
    </location>
</feature>
<dbReference type="GO" id="GO:0005886">
    <property type="term" value="C:plasma membrane"/>
    <property type="evidence" value="ECO:0007669"/>
    <property type="project" value="UniProtKB-SubCell"/>
</dbReference>
<keyword evidence="8" id="KW-1185">Reference proteome</keyword>
<evidence type="ECO:0000256" key="4">
    <source>
        <dbReference type="ARBA" id="ARBA00022989"/>
    </source>
</evidence>
<sequence length="96" mass="11353">MSRIIAKIKMRKRWWLCYATDFHSLLQLFSLQILHHKNTFSVKDFTIDATLLAAIMGNITTYLLILIQFVNISHRAIKEQRSIFIQNLIKRIHKIG</sequence>
<protein>
    <recommendedName>
        <fullName evidence="9">Gustatory receptor</fullName>
    </recommendedName>
</protein>
<dbReference type="EMBL" id="KQ982125">
    <property type="protein sequence ID" value="KYQ59869.1"/>
    <property type="molecule type" value="Genomic_DNA"/>
</dbReference>
<keyword evidence="5 6" id="KW-0472">Membrane</keyword>
<dbReference type="Proteomes" id="UP000075809">
    <property type="component" value="Unassembled WGS sequence"/>
</dbReference>
<accession>A0A151XHI9</accession>
<keyword evidence="4 6" id="KW-1133">Transmembrane helix</keyword>
<reference evidence="7 8" key="1">
    <citation type="submission" date="2015-09" db="EMBL/GenBank/DDBJ databases">
        <title>Trachymyrmex zeteki WGS genome.</title>
        <authorList>
            <person name="Nygaard S."/>
            <person name="Hu H."/>
            <person name="Boomsma J."/>
            <person name="Zhang G."/>
        </authorList>
    </citation>
    <scope>NUCLEOTIDE SEQUENCE [LARGE SCALE GENOMIC DNA]</scope>
    <source>
        <strain evidence="7">Tzet28-1</strain>
        <tissue evidence="7">Whole body</tissue>
    </source>
</reference>
<name>A0A151XHI9_9HYME</name>
<evidence type="ECO:0000256" key="2">
    <source>
        <dbReference type="ARBA" id="ARBA00022475"/>
    </source>
</evidence>
<evidence type="ECO:0000313" key="7">
    <source>
        <dbReference type="EMBL" id="KYQ59869.1"/>
    </source>
</evidence>
<evidence type="ECO:0000256" key="5">
    <source>
        <dbReference type="ARBA" id="ARBA00023136"/>
    </source>
</evidence>
<dbReference type="Pfam" id="PF08395">
    <property type="entry name" value="7tm_7"/>
    <property type="match status" value="1"/>
</dbReference>
<gene>
    <name evidence="7" type="ORF">ALC60_01100</name>
</gene>
<comment type="subcellular location">
    <subcellularLocation>
        <location evidence="1">Cell membrane</location>
        <topology evidence="1">Multi-pass membrane protein</topology>
    </subcellularLocation>
</comment>
<keyword evidence="3 6" id="KW-0812">Transmembrane</keyword>
<feature type="transmembrane region" description="Helical" evidence="6">
    <location>
        <begin position="51"/>
        <end position="72"/>
    </location>
</feature>
<keyword evidence="2" id="KW-1003">Cell membrane</keyword>
<evidence type="ECO:0008006" key="9">
    <source>
        <dbReference type="Google" id="ProtNLM"/>
    </source>
</evidence>
<organism evidence="7 8">
    <name type="scientific">Mycetomoellerius zeteki</name>
    <dbReference type="NCBI Taxonomy" id="64791"/>
    <lineage>
        <taxon>Eukaryota</taxon>
        <taxon>Metazoa</taxon>
        <taxon>Ecdysozoa</taxon>
        <taxon>Arthropoda</taxon>
        <taxon>Hexapoda</taxon>
        <taxon>Insecta</taxon>
        <taxon>Pterygota</taxon>
        <taxon>Neoptera</taxon>
        <taxon>Endopterygota</taxon>
        <taxon>Hymenoptera</taxon>
        <taxon>Apocrita</taxon>
        <taxon>Aculeata</taxon>
        <taxon>Formicoidea</taxon>
        <taxon>Formicidae</taxon>
        <taxon>Myrmicinae</taxon>
        <taxon>Mycetomoellerius</taxon>
    </lineage>
</organism>
<evidence type="ECO:0000256" key="1">
    <source>
        <dbReference type="ARBA" id="ARBA00004651"/>
    </source>
</evidence>
<evidence type="ECO:0000256" key="3">
    <source>
        <dbReference type="ARBA" id="ARBA00022692"/>
    </source>
</evidence>
<dbReference type="GO" id="GO:0050909">
    <property type="term" value="P:sensory perception of taste"/>
    <property type="evidence" value="ECO:0007669"/>
    <property type="project" value="InterPro"/>
</dbReference>
<dbReference type="STRING" id="64791.A0A151XHI9"/>
<proteinExistence type="predicted"/>
<evidence type="ECO:0000313" key="8">
    <source>
        <dbReference type="Proteomes" id="UP000075809"/>
    </source>
</evidence>
<dbReference type="AlphaFoldDB" id="A0A151XHI9"/>